<keyword evidence="6" id="KW-0805">Transcription regulation</keyword>
<evidence type="ECO:0000256" key="3">
    <source>
        <dbReference type="ARBA" id="ARBA00011738"/>
    </source>
</evidence>
<reference evidence="13 14" key="1">
    <citation type="submission" date="2024-01" db="EMBL/GenBank/DDBJ databases">
        <title>Draft genome sequence of Gordonia sp. LSe1-13.</title>
        <authorList>
            <person name="Suphannarot A."/>
            <person name="Mingma R."/>
        </authorList>
    </citation>
    <scope>NUCLEOTIDE SEQUENCE [LARGE SCALE GENOMIC DNA]</scope>
    <source>
        <strain evidence="13 14">LSe1-13</strain>
    </source>
</reference>
<keyword evidence="9" id="KW-0804">Transcription</keyword>
<dbReference type="Pfam" id="PF02742">
    <property type="entry name" value="Fe_dep_repr_C"/>
    <property type="match status" value="1"/>
</dbReference>
<organism evidence="13 14">
    <name type="scientific">Gordonia sesuvii</name>
    <dbReference type="NCBI Taxonomy" id="3116777"/>
    <lineage>
        <taxon>Bacteria</taxon>
        <taxon>Bacillati</taxon>
        <taxon>Actinomycetota</taxon>
        <taxon>Actinomycetes</taxon>
        <taxon>Mycobacteriales</taxon>
        <taxon>Gordoniaceae</taxon>
        <taxon>Gordonia</taxon>
    </lineage>
</organism>
<evidence type="ECO:0000313" key="14">
    <source>
        <dbReference type="Proteomes" id="UP001347146"/>
    </source>
</evidence>
<dbReference type="InterPro" id="IPR036421">
    <property type="entry name" value="Fe_dep_repressor_sf"/>
</dbReference>
<dbReference type="InterPro" id="IPR022687">
    <property type="entry name" value="HTH_DTXR"/>
</dbReference>
<evidence type="ECO:0000256" key="1">
    <source>
        <dbReference type="ARBA" id="ARBA00004496"/>
    </source>
</evidence>
<dbReference type="Pfam" id="PF04023">
    <property type="entry name" value="FeoA"/>
    <property type="match status" value="1"/>
</dbReference>
<keyword evidence="14" id="KW-1185">Reference proteome</keyword>
<dbReference type="EMBL" id="JAZDUF010000001">
    <property type="protein sequence ID" value="MEE3849530.1"/>
    <property type="molecule type" value="Genomic_DNA"/>
</dbReference>
<evidence type="ECO:0000256" key="8">
    <source>
        <dbReference type="ARBA" id="ARBA00023159"/>
    </source>
</evidence>
<dbReference type="PANTHER" id="PTHR33238">
    <property type="entry name" value="IRON (METAL) DEPENDENT REPRESSOR, DTXR FAMILY"/>
    <property type="match status" value="1"/>
</dbReference>
<evidence type="ECO:0000256" key="6">
    <source>
        <dbReference type="ARBA" id="ARBA00023015"/>
    </source>
</evidence>
<evidence type="ECO:0000256" key="4">
    <source>
        <dbReference type="ARBA" id="ARBA00022490"/>
    </source>
</evidence>
<accession>A0ABU7M8X7</accession>
<dbReference type="Gene3D" id="1.10.10.10">
    <property type="entry name" value="Winged helix-like DNA-binding domain superfamily/Winged helix DNA-binding domain"/>
    <property type="match status" value="1"/>
</dbReference>
<keyword evidence="8" id="KW-0010">Activator</keyword>
<dbReference type="Gene3D" id="2.30.30.90">
    <property type="match status" value="1"/>
</dbReference>
<comment type="subcellular location">
    <subcellularLocation>
        <location evidence="1">Cytoplasm</location>
    </subcellularLocation>
</comment>
<dbReference type="SUPFAM" id="SSF46785">
    <property type="entry name" value="Winged helix' DNA-binding domain"/>
    <property type="match status" value="1"/>
</dbReference>
<dbReference type="Pfam" id="PF01325">
    <property type="entry name" value="Fe_dep_repress"/>
    <property type="match status" value="1"/>
</dbReference>
<comment type="subunit">
    <text evidence="3">Homodimer.</text>
</comment>
<proteinExistence type="inferred from homology"/>
<dbReference type="InterPro" id="IPR001367">
    <property type="entry name" value="Fe_dep_repressor"/>
</dbReference>
<comment type="caution">
    <text evidence="13">The sequence shown here is derived from an EMBL/GenBank/DDBJ whole genome shotgun (WGS) entry which is preliminary data.</text>
</comment>
<keyword evidence="5" id="KW-0678">Repressor</keyword>
<sequence length="240" mass="25798">MSVEISMAPEPNASILTDLSTSSCDYLTAIWKAGEWAAAKVTTSTVADQLGVAPSTASAGLRRLAERGLVIHERYGSVQLTALGTTVALAVIRRQRLFETFLVRELGYGWHEVHDDAVALAHAASDRAVDHIDARLGHPTRDPHGDPIPDAHGVLPPLELTRLAECSVGDVGVIARIDDSDPDMLEYFDQVDLNLDAVVTVGVMRPFAGTMSISTLEGSTDIVLGDVAARSIWITRRDHP</sequence>
<dbReference type="Gene3D" id="1.10.60.10">
    <property type="entry name" value="Iron dependent repressor, metal binding and dimerisation domain"/>
    <property type="match status" value="1"/>
</dbReference>
<dbReference type="InterPro" id="IPR038157">
    <property type="entry name" value="FeoA_core_dom"/>
</dbReference>
<keyword evidence="7" id="KW-0238">DNA-binding</keyword>
<evidence type="ECO:0000256" key="10">
    <source>
        <dbReference type="ARBA" id="ARBA00023211"/>
    </source>
</evidence>
<keyword evidence="4" id="KW-0963">Cytoplasm</keyword>
<evidence type="ECO:0000259" key="12">
    <source>
        <dbReference type="PROSITE" id="PS50944"/>
    </source>
</evidence>
<keyword evidence="10" id="KW-0464">Manganese</keyword>
<evidence type="ECO:0000256" key="7">
    <source>
        <dbReference type="ARBA" id="ARBA00023125"/>
    </source>
</evidence>
<dbReference type="InterPro" id="IPR050536">
    <property type="entry name" value="DtxR_MntR_Metal-Reg"/>
</dbReference>
<evidence type="ECO:0000256" key="9">
    <source>
        <dbReference type="ARBA" id="ARBA00023163"/>
    </source>
</evidence>
<feature type="domain" description="HTH dtxR-type" evidence="12">
    <location>
        <begin position="19"/>
        <end position="81"/>
    </location>
</feature>
<dbReference type="SUPFAM" id="SSF47979">
    <property type="entry name" value="Iron-dependent repressor protein, dimerization domain"/>
    <property type="match status" value="1"/>
</dbReference>
<dbReference type="InterPro" id="IPR036388">
    <property type="entry name" value="WH-like_DNA-bd_sf"/>
</dbReference>
<comment type="similarity">
    <text evidence="2">Belongs to the DtxR/MntR family.</text>
</comment>
<dbReference type="InterPro" id="IPR007167">
    <property type="entry name" value="Fe-transptr_FeoA-like"/>
</dbReference>
<gene>
    <name evidence="13" type="ORF">VZC37_04260</name>
</gene>
<dbReference type="SMART" id="SM00529">
    <property type="entry name" value="HTH_DTXR"/>
    <property type="match status" value="1"/>
</dbReference>
<evidence type="ECO:0000256" key="2">
    <source>
        <dbReference type="ARBA" id="ARBA00007871"/>
    </source>
</evidence>
<dbReference type="PANTHER" id="PTHR33238:SF11">
    <property type="entry name" value="TRANSCRIPTIONAL REGULATOR MNTR"/>
    <property type="match status" value="1"/>
</dbReference>
<dbReference type="InterPro" id="IPR022689">
    <property type="entry name" value="Iron_dep_repressor"/>
</dbReference>
<name>A0ABU7M8X7_9ACTN</name>
<evidence type="ECO:0000313" key="13">
    <source>
        <dbReference type="EMBL" id="MEE3849530.1"/>
    </source>
</evidence>
<dbReference type="Proteomes" id="UP001347146">
    <property type="component" value="Unassembled WGS sequence"/>
</dbReference>
<dbReference type="RefSeq" id="WP_330431157.1">
    <property type="nucleotide sequence ID" value="NZ_JAZDUF010000001.1"/>
</dbReference>
<dbReference type="PROSITE" id="PS50944">
    <property type="entry name" value="HTH_DTXR"/>
    <property type="match status" value="1"/>
</dbReference>
<evidence type="ECO:0000256" key="11">
    <source>
        <dbReference type="ARBA" id="ARBA00032593"/>
    </source>
</evidence>
<dbReference type="SMART" id="SM00899">
    <property type="entry name" value="FeoA"/>
    <property type="match status" value="1"/>
</dbReference>
<protein>
    <recommendedName>
        <fullName evidence="11">Manganese transport regulator</fullName>
    </recommendedName>
</protein>
<evidence type="ECO:0000256" key="5">
    <source>
        <dbReference type="ARBA" id="ARBA00022491"/>
    </source>
</evidence>
<dbReference type="InterPro" id="IPR036390">
    <property type="entry name" value="WH_DNA-bd_sf"/>
</dbReference>